<name>A0A8F9TUZ5_9BACT</name>
<accession>A0A8F9TUZ5</accession>
<reference evidence="2" key="1">
    <citation type="submission" date="2021-08" db="EMBL/GenBank/DDBJ databases">
        <title>Genome of a novel bacterium of the phylum Verrucomicrobia, Oleiharenicola sp. KSB-15.</title>
        <authorList>
            <person name="Chung J.-H."/>
            <person name="Ahn J.-H."/>
            <person name="Yoon Y."/>
            <person name="Kim D.-Y."/>
            <person name="An S.-H."/>
            <person name="Park I."/>
            <person name="Yeon J."/>
        </authorList>
    </citation>
    <scope>NUCLEOTIDE SEQUENCE</scope>
    <source>
        <strain evidence="2">KSB-15</strain>
    </source>
</reference>
<evidence type="ECO:0000313" key="3">
    <source>
        <dbReference type="Proteomes" id="UP000825051"/>
    </source>
</evidence>
<organism evidence="2 3">
    <name type="scientific">Horticoccus luteus</name>
    <dbReference type="NCBI Taxonomy" id="2862869"/>
    <lineage>
        <taxon>Bacteria</taxon>
        <taxon>Pseudomonadati</taxon>
        <taxon>Verrucomicrobiota</taxon>
        <taxon>Opitutia</taxon>
        <taxon>Opitutales</taxon>
        <taxon>Opitutaceae</taxon>
        <taxon>Horticoccus</taxon>
    </lineage>
</organism>
<dbReference type="SUPFAM" id="SSF51126">
    <property type="entry name" value="Pectin lyase-like"/>
    <property type="match status" value="1"/>
</dbReference>
<dbReference type="InterPro" id="IPR013783">
    <property type="entry name" value="Ig-like_fold"/>
</dbReference>
<evidence type="ECO:0000256" key="1">
    <source>
        <dbReference type="SAM" id="SignalP"/>
    </source>
</evidence>
<feature type="signal peptide" evidence="1">
    <location>
        <begin position="1"/>
        <end position="26"/>
    </location>
</feature>
<dbReference type="EMBL" id="CP080507">
    <property type="protein sequence ID" value="QYM78259.1"/>
    <property type="molecule type" value="Genomic_DNA"/>
</dbReference>
<keyword evidence="3" id="KW-1185">Reference proteome</keyword>
<dbReference type="InterPro" id="IPR012334">
    <property type="entry name" value="Pectin_lyas_fold"/>
</dbReference>
<keyword evidence="1" id="KW-0732">Signal</keyword>
<dbReference type="AlphaFoldDB" id="A0A8F9TUZ5"/>
<dbReference type="Gene3D" id="2.60.40.10">
    <property type="entry name" value="Immunoglobulins"/>
    <property type="match status" value="1"/>
</dbReference>
<sequence length="712" mass="74811">MKLPLPPLLPSAALALLLGAIPFAGAATYDVGLGAGQLPTLASVPWAYLQPGDIVNINAKPGGYHEIIQLSASGTAARGILIRGIPDPVTGALPVIDGDGAVMDPHVDFRSAVFEPWGLIIVSPRAAGYVYGKTFPSYITIESLDLRNALYDPSGVRHFTDQHGATRLFDHFACGIYIEFAQHLTIRGCEISFNGNGIFANSKNGPAQSSADLLIEKNYLHDNGQPAIAGQTNGYAEHNIYVESAGVVYQYNRFGSLRPFCHGCMIKDRSSGTVIRYNEVDSSTVGDVFAILDPQGGAGYLDHQADYRDAFVYGNIVTLRPATDGSLGGNLVWFAACNGPSSYATQHRGTLYFYHNTIANHRAGIGAFSLTDPAYTGASATLEKVDVRNNVFFTDTAIQNNVYNAFHFAVTNTVTTIDLGMNWVSPGTQANWINHGSKTVVTGWAHLIVGDFAGKNNPNFVSLISPDYNLTGGSDSIDAAGPLAPAALGKGFIVDQAYAAPQSSVPRAVLGAQPDLGALETSATYTSPALNHVPVAEPFSLNLIGLAPAAVTLAGSDADGDPLAFAFTKVGVIGTLTGSAPNLVCTPTPGVTGCMIVGYTVDDGLATSAPGFIFISFNDPSNPPPAVTLDAPLANAVVNKSTTVTLAATANDPDGIKRVDFFVGSTRVGSVTAAPYQFNWSSATPGRYQIVAKAYDNLNASSYTQPIFITVQ</sequence>
<protein>
    <submittedName>
        <fullName evidence="2">Right-handed parallel beta-helix repeat-containing protein</fullName>
    </submittedName>
</protein>
<dbReference type="RefSeq" id="WP_220161363.1">
    <property type="nucleotide sequence ID" value="NZ_CP080507.1"/>
</dbReference>
<dbReference type="Gene3D" id="2.160.20.10">
    <property type="entry name" value="Single-stranded right-handed beta-helix, Pectin lyase-like"/>
    <property type="match status" value="1"/>
</dbReference>
<dbReference type="Proteomes" id="UP000825051">
    <property type="component" value="Chromosome"/>
</dbReference>
<proteinExistence type="predicted"/>
<dbReference type="InterPro" id="IPR006626">
    <property type="entry name" value="PbH1"/>
</dbReference>
<dbReference type="InterPro" id="IPR011050">
    <property type="entry name" value="Pectin_lyase_fold/virulence"/>
</dbReference>
<gene>
    <name evidence="2" type="ORF">K0B96_13240</name>
</gene>
<feature type="chain" id="PRO_5034431526" evidence="1">
    <location>
        <begin position="27"/>
        <end position="712"/>
    </location>
</feature>
<dbReference type="SMART" id="SM00710">
    <property type="entry name" value="PbH1"/>
    <property type="match status" value="4"/>
</dbReference>
<dbReference type="Pfam" id="PF17957">
    <property type="entry name" value="Big_7"/>
    <property type="match status" value="1"/>
</dbReference>
<evidence type="ECO:0000313" key="2">
    <source>
        <dbReference type="EMBL" id="QYM78259.1"/>
    </source>
</evidence>
<dbReference type="KEGG" id="ole:K0B96_13240"/>